<dbReference type="Gramene" id="C.cajan_40734.t">
    <property type="protein sequence ID" value="C.cajan_40734.t.cds1"/>
    <property type="gene ID" value="C.cajan_40734"/>
</dbReference>
<dbReference type="PANTHER" id="PTHR37984">
    <property type="entry name" value="PROTEIN CBG26694"/>
    <property type="match status" value="1"/>
</dbReference>
<organism evidence="2 3">
    <name type="scientific">Cajanus cajan</name>
    <name type="common">Pigeon pea</name>
    <name type="synonym">Cajanus indicus</name>
    <dbReference type="NCBI Taxonomy" id="3821"/>
    <lineage>
        <taxon>Eukaryota</taxon>
        <taxon>Viridiplantae</taxon>
        <taxon>Streptophyta</taxon>
        <taxon>Embryophyta</taxon>
        <taxon>Tracheophyta</taxon>
        <taxon>Spermatophyta</taxon>
        <taxon>Magnoliopsida</taxon>
        <taxon>eudicotyledons</taxon>
        <taxon>Gunneridae</taxon>
        <taxon>Pentapetalae</taxon>
        <taxon>rosids</taxon>
        <taxon>fabids</taxon>
        <taxon>Fabales</taxon>
        <taxon>Fabaceae</taxon>
        <taxon>Papilionoideae</taxon>
        <taxon>50 kb inversion clade</taxon>
        <taxon>NPAAA clade</taxon>
        <taxon>indigoferoid/millettioid clade</taxon>
        <taxon>Phaseoleae</taxon>
        <taxon>Cajanus</taxon>
    </lineage>
</organism>
<dbReference type="AlphaFoldDB" id="A0A151R2K1"/>
<dbReference type="Gene3D" id="3.30.70.270">
    <property type="match status" value="2"/>
</dbReference>
<name>A0A151R2K1_CAJCA</name>
<dbReference type="InterPro" id="IPR050951">
    <property type="entry name" value="Retrovirus_Pol_polyprotein"/>
</dbReference>
<proteinExistence type="predicted"/>
<accession>A0A151R2K1</accession>
<protein>
    <submittedName>
        <fullName evidence="2">Retrovirus-related Pol polyprotein from transposon opus</fullName>
    </submittedName>
</protein>
<feature type="domain" description="Reverse transcriptase" evidence="1">
    <location>
        <begin position="7"/>
        <end position="67"/>
    </location>
</feature>
<evidence type="ECO:0000313" key="2">
    <source>
        <dbReference type="EMBL" id="KYP36797.1"/>
    </source>
</evidence>
<dbReference type="SUPFAM" id="SSF56672">
    <property type="entry name" value="DNA/RNA polymerases"/>
    <property type="match status" value="1"/>
</dbReference>
<dbReference type="EMBL" id="KQ484172">
    <property type="protein sequence ID" value="KYP36797.1"/>
    <property type="molecule type" value="Genomic_DNA"/>
</dbReference>
<dbReference type="InterPro" id="IPR043128">
    <property type="entry name" value="Rev_trsase/Diguanyl_cyclase"/>
</dbReference>
<dbReference type="Pfam" id="PF00078">
    <property type="entry name" value="RVT_1"/>
    <property type="match status" value="1"/>
</dbReference>
<gene>
    <name evidence="2" type="ORF">KK1_042059</name>
</gene>
<sequence length="144" mass="16674">MLSIFSNFLENFIEVFMDDFTIYGYSFDTCLDSLERVLNRCIKTNLVLNFEKCHFMVEQGIVLGHIISSKGIDVDPSKISVIAQLPYPSYVREVRSFLGHAGFYRLFIKDFNKKTIPLFSLLQKDIEFNYCDTLTTPNTNIVTM</sequence>
<dbReference type="Proteomes" id="UP000075243">
    <property type="component" value="Unassembled WGS sequence"/>
</dbReference>
<dbReference type="InterPro" id="IPR000477">
    <property type="entry name" value="RT_dom"/>
</dbReference>
<evidence type="ECO:0000259" key="1">
    <source>
        <dbReference type="Pfam" id="PF00078"/>
    </source>
</evidence>
<evidence type="ECO:0000313" key="3">
    <source>
        <dbReference type="Proteomes" id="UP000075243"/>
    </source>
</evidence>
<dbReference type="PANTHER" id="PTHR37984:SF5">
    <property type="entry name" value="PROTEIN NYNRIN-LIKE"/>
    <property type="match status" value="1"/>
</dbReference>
<keyword evidence="3" id="KW-1185">Reference proteome</keyword>
<reference evidence="2" key="1">
    <citation type="journal article" date="2012" name="Nat. Biotechnol.">
        <title>Draft genome sequence of pigeonpea (Cajanus cajan), an orphan legume crop of resource-poor farmers.</title>
        <authorList>
            <person name="Varshney R.K."/>
            <person name="Chen W."/>
            <person name="Li Y."/>
            <person name="Bharti A.K."/>
            <person name="Saxena R.K."/>
            <person name="Schlueter J.A."/>
            <person name="Donoghue M.T."/>
            <person name="Azam S."/>
            <person name="Fan G."/>
            <person name="Whaley A.M."/>
            <person name="Farmer A.D."/>
            <person name="Sheridan J."/>
            <person name="Iwata A."/>
            <person name="Tuteja R."/>
            <person name="Penmetsa R.V."/>
            <person name="Wu W."/>
            <person name="Upadhyaya H.D."/>
            <person name="Yang S.P."/>
            <person name="Shah T."/>
            <person name="Saxena K.B."/>
            <person name="Michael T."/>
            <person name="McCombie W.R."/>
            <person name="Yang B."/>
            <person name="Zhang G."/>
            <person name="Yang H."/>
            <person name="Wang J."/>
            <person name="Spillane C."/>
            <person name="Cook D.R."/>
            <person name="May G.D."/>
            <person name="Xu X."/>
            <person name="Jackson S.A."/>
        </authorList>
    </citation>
    <scope>NUCLEOTIDE SEQUENCE [LARGE SCALE GENOMIC DNA]</scope>
</reference>
<dbReference type="InterPro" id="IPR043502">
    <property type="entry name" value="DNA/RNA_pol_sf"/>
</dbReference>